<sequence length="282" mass="31599">MNISFIGAGKVGCSLGKYFLNKGVNIKGYYSRTLRSAYEASEFTNSLAYDNLRDLINNSDTIFITVPDDSISDIWQKISSLDLNDKIICHTSGSVSSEIFSNINNSGAFGYSIHPMFPFSDKFNSYKYLENAYFSIEGSAKCLNYLCGFFENLGNRVIKIDSTKKSTYHLANVVVSNLVLPLLDLGCSYLEECNIDKENAIKALFPLIQGNIDNIRKKGFVNSVTGPIERCDLGTIKSHVKVIKSEDLELYRLLSKNLLELSKVKNPGRDYKKLEEYLQGGF</sequence>
<dbReference type="STRING" id="36844.SAMN04488501_12132"/>
<dbReference type="InterPro" id="IPR018931">
    <property type="entry name" value="DUF2520"/>
</dbReference>
<feature type="domain" description="Putative oxidoreductase/dehydrogenase Rossmann-like" evidence="1">
    <location>
        <begin position="3"/>
        <end position="115"/>
    </location>
</feature>
<reference evidence="4" key="1">
    <citation type="submission" date="2015-08" db="EMBL/GenBank/DDBJ databases">
        <title>Genome sequence of the strict anaerobe Clostridium homopropionicum LuHBu1 (DSM 5847T).</title>
        <authorList>
            <person name="Poehlein A."/>
            <person name="Beck M."/>
            <person name="Schiel-Bengelsdorf B."/>
            <person name="Bengelsdorf F.R."/>
            <person name="Daniel R."/>
            <person name="Duerre P."/>
        </authorList>
    </citation>
    <scope>NUCLEOTIDE SEQUENCE [LARGE SCALE GENOMIC DNA]</scope>
    <source>
        <strain evidence="4">DSM 5847</strain>
    </source>
</reference>
<gene>
    <name evidence="3" type="ORF">CLHOM_20360</name>
</gene>
<dbReference type="Proteomes" id="UP000037043">
    <property type="component" value="Unassembled WGS sequence"/>
</dbReference>
<protein>
    <submittedName>
        <fullName evidence="3">Rossmann-like domain protein</fullName>
    </submittedName>
</protein>
<dbReference type="SUPFAM" id="SSF48179">
    <property type="entry name" value="6-phosphogluconate dehydrogenase C-terminal domain-like"/>
    <property type="match status" value="1"/>
</dbReference>
<dbReference type="Pfam" id="PF10727">
    <property type="entry name" value="Rossmann-like"/>
    <property type="match status" value="1"/>
</dbReference>
<name>A0A0L6ZAE3_9CLOT</name>
<organism evidence="3 4">
    <name type="scientific">Clostridium homopropionicum DSM 5847</name>
    <dbReference type="NCBI Taxonomy" id="1121318"/>
    <lineage>
        <taxon>Bacteria</taxon>
        <taxon>Bacillati</taxon>
        <taxon>Bacillota</taxon>
        <taxon>Clostridia</taxon>
        <taxon>Eubacteriales</taxon>
        <taxon>Clostridiaceae</taxon>
        <taxon>Clostridium</taxon>
    </lineage>
</organism>
<dbReference type="InterPro" id="IPR036291">
    <property type="entry name" value="NAD(P)-bd_dom_sf"/>
</dbReference>
<proteinExistence type="predicted"/>
<keyword evidence="4" id="KW-1185">Reference proteome</keyword>
<accession>A0A0L6ZAE3</accession>
<dbReference type="AlphaFoldDB" id="A0A0L6ZAE3"/>
<dbReference type="Gene3D" id="3.40.50.720">
    <property type="entry name" value="NAD(P)-binding Rossmann-like Domain"/>
    <property type="match status" value="1"/>
</dbReference>
<evidence type="ECO:0000313" key="4">
    <source>
        <dbReference type="Proteomes" id="UP000037043"/>
    </source>
</evidence>
<dbReference type="PANTHER" id="PTHR40459:SF1">
    <property type="entry name" value="CONSERVED HYPOTHETICAL ALANINE AND LEUCINE RICH PROTEIN"/>
    <property type="match status" value="1"/>
</dbReference>
<dbReference type="InterPro" id="IPR019665">
    <property type="entry name" value="OxRdtase/DH_put_Rossmann_dom"/>
</dbReference>
<dbReference type="Gene3D" id="1.10.1040.20">
    <property type="entry name" value="ProC-like, C-terminal domain"/>
    <property type="match status" value="1"/>
</dbReference>
<dbReference type="InterPro" id="IPR008927">
    <property type="entry name" value="6-PGluconate_DH-like_C_sf"/>
</dbReference>
<dbReference type="PATRIC" id="fig|1121318.3.peg.2057"/>
<comment type="caution">
    <text evidence="3">The sequence shown here is derived from an EMBL/GenBank/DDBJ whole genome shotgun (WGS) entry which is preliminary data.</text>
</comment>
<dbReference type="PANTHER" id="PTHR40459">
    <property type="entry name" value="CONSERVED HYPOTHETICAL ALANINE AND LEUCINE RICH PROTEIN"/>
    <property type="match status" value="1"/>
</dbReference>
<dbReference type="Pfam" id="PF10728">
    <property type="entry name" value="DUF2520"/>
    <property type="match status" value="1"/>
</dbReference>
<evidence type="ECO:0000313" key="3">
    <source>
        <dbReference type="EMBL" id="KOA19946.1"/>
    </source>
</evidence>
<dbReference type="SUPFAM" id="SSF51735">
    <property type="entry name" value="NAD(P)-binding Rossmann-fold domains"/>
    <property type="match status" value="1"/>
</dbReference>
<evidence type="ECO:0000259" key="1">
    <source>
        <dbReference type="Pfam" id="PF10727"/>
    </source>
</evidence>
<dbReference type="EMBL" id="LHUR01000022">
    <property type="protein sequence ID" value="KOA19946.1"/>
    <property type="molecule type" value="Genomic_DNA"/>
</dbReference>
<dbReference type="RefSeq" id="WP_052221565.1">
    <property type="nucleotide sequence ID" value="NZ_LHUR01000022.1"/>
</dbReference>
<dbReference type="InterPro" id="IPR037108">
    <property type="entry name" value="TM1727-like_C_sf"/>
</dbReference>
<evidence type="ECO:0000259" key="2">
    <source>
        <dbReference type="Pfam" id="PF10728"/>
    </source>
</evidence>
<feature type="domain" description="DUF2520" evidence="2">
    <location>
        <begin position="133"/>
        <end position="257"/>
    </location>
</feature>